<accession>A0A6S5S157</accession>
<protein>
    <submittedName>
        <fullName evidence="2">Uncharacterized protein</fullName>
    </submittedName>
</protein>
<dbReference type="AlphaFoldDB" id="A0A6S5S157"/>
<organism evidence="2 3">
    <name type="scientific">Metapseudomonas otitidis</name>
    <dbReference type="NCBI Taxonomy" id="319939"/>
    <lineage>
        <taxon>Bacteria</taxon>
        <taxon>Pseudomonadati</taxon>
        <taxon>Pseudomonadota</taxon>
        <taxon>Gammaproteobacteria</taxon>
        <taxon>Pseudomonadales</taxon>
        <taxon>Pseudomonadaceae</taxon>
        <taxon>Metapseudomonas</taxon>
    </lineage>
</organism>
<dbReference type="Proteomes" id="UP000515591">
    <property type="component" value="Chromosome"/>
</dbReference>
<dbReference type="RefSeq" id="WP_182851021.1">
    <property type="nucleotide sequence ID" value="NZ_AP022213.1"/>
</dbReference>
<feature type="signal peptide" evidence="1">
    <location>
        <begin position="1"/>
        <end position="22"/>
    </location>
</feature>
<keyword evidence="1" id="KW-0732">Signal</keyword>
<dbReference type="EMBL" id="AP022213">
    <property type="protein sequence ID" value="BBT18814.1"/>
    <property type="molecule type" value="Genomic_DNA"/>
</dbReference>
<gene>
    <name evidence="2" type="ORF">WP8S17C03_48630</name>
</gene>
<evidence type="ECO:0000256" key="1">
    <source>
        <dbReference type="SAM" id="SignalP"/>
    </source>
</evidence>
<name>A0A6S5S157_9GAMM</name>
<feature type="chain" id="PRO_5027551771" evidence="1">
    <location>
        <begin position="23"/>
        <end position="227"/>
    </location>
</feature>
<reference evidence="2 3" key="1">
    <citation type="submission" date="2019-12" db="EMBL/GenBank/DDBJ databases">
        <title>complete genome sequences of Pseudomonas otitidis str. WP8-S17-CRE-03 isolated from wastewater treatment plant effluent.</title>
        <authorList>
            <person name="Sekizuka T."/>
            <person name="Itokawa K."/>
            <person name="Yatsu K."/>
            <person name="Inamine Y."/>
            <person name="Kuroda M."/>
        </authorList>
    </citation>
    <scope>NUCLEOTIDE SEQUENCE [LARGE SCALE GENOMIC DNA]</scope>
    <source>
        <strain evidence="2 3">WP8-S17-CRE-03</strain>
    </source>
</reference>
<evidence type="ECO:0000313" key="3">
    <source>
        <dbReference type="Proteomes" id="UP000515591"/>
    </source>
</evidence>
<proteinExistence type="predicted"/>
<sequence length="227" mass="24110">MLKFPVLPIALVALGLPFMASAAGEQSVLDRQLSLMKGEPRAVLAPSTLKPKLFGRNALSTAAAIAGTLTVGKVITYDGNNNTPYNQEPMDTTTFNMVLAGYFNLPPTSGSLSPNLAATTTQLAFGRVVKLFNPAPIPEADLLCNLFVTSSLDVQGVSLDGTYLPLSKVGSSVKNGTTYFDYLAIALDSNAPNYPQYFLDEHAFCTTFESFNSTYPNGASVPVTLVP</sequence>
<evidence type="ECO:0000313" key="2">
    <source>
        <dbReference type="EMBL" id="BBT18814.1"/>
    </source>
</evidence>